<organism evidence="3">
    <name type="scientific">Archaeoglobus fulgidus</name>
    <dbReference type="NCBI Taxonomy" id="2234"/>
    <lineage>
        <taxon>Archaea</taxon>
        <taxon>Methanobacteriati</taxon>
        <taxon>Methanobacteriota</taxon>
        <taxon>Archaeoglobi</taxon>
        <taxon>Archaeoglobales</taxon>
        <taxon>Archaeoglobaceae</taxon>
        <taxon>Archaeoglobus</taxon>
    </lineage>
</organism>
<comment type="caution">
    <text evidence="3">The sequence shown here is derived from an EMBL/GenBank/DDBJ whole genome shotgun (WGS) entry which is preliminary data.</text>
</comment>
<evidence type="ECO:0000313" key="3">
    <source>
        <dbReference type="EMBL" id="HGT83360.1"/>
    </source>
</evidence>
<evidence type="ECO:0000259" key="2">
    <source>
        <dbReference type="Pfam" id="PF00892"/>
    </source>
</evidence>
<proteinExistence type="predicted"/>
<dbReference type="PANTHER" id="PTHR22911">
    <property type="entry name" value="ACYL-MALONYL CONDENSING ENZYME-RELATED"/>
    <property type="match status" value="1"/>
</dbReference>
<gene>
    <name evidence="3" type="ORF">ENT52_06505</name>
</gene>
<dbReference type="Gene3D" id="1.10.3730.20">
    <property type="match status" value="1"/>
</dbReference>
<keyword evidence="1" id="KW-1133">Transmembrane helix</keyword>
<name>A0A7J3M4M4_ARCFL</name>
<dbReference type="InterPro" id="IPR000620">
    <property type="entry name" value="EamA_dom"/>
</dbReference>
<dbReference type="AlphaFoldDB" id="A0A7J3M4M4"/>
<feature type="transmembrane region" description="Helical" evidence="1">
    <location>
        <begin position="190"/>
        <end position="211"/>
    </location>
</feature>
<feature type="transmembrane region" description="Helical" evidence="1">
    <location>
        <begin position="28"/>
        <end position="48"/>
    </location>
</feature>
<dbReference type="GO" id="GO:0016020">
    <property type="term" value="C:membrane"/>
    <property type="evidence" value="ECO:0007669"/>
    <property type="project" value="InterPro"/>
</dbReference>
<keyword evidence="1" id="KW-0812">Transmembrane</keyword>
<feature type="domain" description="EamA" evidence="2">
    <location>
        <begin position="135"/>
        <end position="261"/>
    </location>
</feature>
<dbReference type="SUPFAM" id="SSF103481">
    <property type="entry name" value="Multidrug resistance efflux transporter EmrE"/>
    <property type="match status" value="2"/>
</dbReference>
<keyword evidence="1" id="KW-0472">Membrane</keyword>
<feature type="transmembrane region" description="Helical" evidence="1">
    <location>
        <begin position="223"/>
        <end position="240"/>
    </location>
</feature>
<feature type="transmembrane region" description="Helical" evidence="1">
    <location>
        <begin position="83"/>
        <end position="104"/>
    </location>
</feature>
<accession>A0A7J3M4M4</accession>
<feature type="transmembrane region" description="Helical" evidence="1">
    <location>
        <begin position="60"/>
        <end position="77"/>
    </location>
</feature>
<dbReference type="EMBL" id="DSYZ01000122">
    <property type="protein sequence ID" value="HGT83360.1"/>
    <property type="molecule type" value="Genomic_DNA"/>
</dbReference>
<dbReference type="PANTHER" id="PTHR22911:SF79">
    <property type="entry name" value="MOBA-LIKE NTP TRANSFERASE DOMAIN-CONTAINING PROTEIN"/>
    <property type="match status" value="1"/>
</dbReference>
<dbReference type="Pfam" id="PF00892">
    <property type="entry name" value="EamA"/>
    <property type="match status" value="2"/>
</dbReference>
<protein>
    <submittedName>
        <fullName evidence="3">Permease</fullName>
    </submittedName>
</protein>
<reference evidence="3" key="1">
    <citation type="journal article" date="2020" name="mSystems">
        <title>Genome- and Community-Level Interaction Insights into Carbon Utilization and Element Cycling Functions of Hydrothermarchaeota in Hydrothermal Sediment.</title>
        <authorList>
            <person name="Zhou Z."/>
            <person name="Liu Y."/>
            <person name="Xu W."/>
            <person name="Pan J."/>
            <person name="Luo Z.H."/>
            <person name="Li M."/>
        </authorList>
    </citation>
    <scope>NUCLEOTIDE SEQUENCE [LARGE SCALE GENOMIC DNA]</scope>
    <source>
        <strain evidence="3">SpSt-587</strain>
    </source>
</reference>
<feature type="domain" description="EamA" evidence="2">
    <location>
        <begin position="2"/>
        <end position="127"/>
    </location>
</feature>
<dbReference type="InterPro" id="IPR037185">
    <property type="entry name" value="EmrE-like"/>
</dbReference>
<evidence type="ECO:0000256" key="1">
    <source>
        <dbReference type="SAM" id="Phobius"/>
    </source>
</evidence>
<feature type="transmembrane region" description="Helical" evidence="1">
    <location>
        <begin position="163"/>
        <end position="184"/>
    </location>
</feature>
<sequence>MRGELAILCSAILMGTVSIFVRNTASDALIVTFLRLFFATLFLSIFGLIRKEKFAFSKTLLVLAFLNLATIFSYISAIQSIEAGVAALLLYMAPIYVTIIAYLSGETIERSTILALPLGILGLYFMLSTYVALNTGIVFGIFSGITYALVFKFSKKAREIHSAFQIAFFNVFFGSILLSPYFLIKNESFSIPWALGLGLIPTAIPFILFAYGMKLVKLQKAPLIALIEPMFAVLVGYFYFGEVLNLKQMLGALLILVATSISLKRAET</sequence>